<comment type="caution">
    <text evidence="1">The sequence shown here is derived from an EMBL/GenBank/DDBJ whole genome shotgun (WGS) entry which is preliminary data.</text>
</comment>
<dbReference type="EMBL" id="BART01013719">
    <property type="protein sequence ID" value="GAG80327.1"/>
    <property type="molecule type" value="Genomic_DNA"/>
</dbReference>
<proteinExistence type="predicted"/>
<reference evidence="1" key="1">
    <citation type="journal article" date="2014" name="Front. Microbiol.">
        <title>High frequency of phylogenetically diverse reductive dehalogenase-homologous genes in deep subseafloor sedimentary metagenomes.</title>
        <authorList>
            <person name="Kawai M."/>
            <person name="Futagami T."/>
            <person name="Toyoda A."/>
            <person name="Takaki Y."/>
            <person name="Nishi S."/>
            <person name="Hori S."/>
            <person name="Arai W."/>
            <person name="Tsubouchi T."/>
            <person name="Morono Y."/>
            <person name="Uchiyama I."/>
            <person name="Ito T."/>
            <person name="Fujiyama A."/>
            <person name="Inagaki F."/>
            <person name="Takami H."/>
        </authorList>
    </citation>
    <scope>NUCLEOTIDE SEQUENCE</scope>
    <source>
        <strain evidence="1">Expedition CK06-06</strain>
    </source>
</reference>
<organism evidence="1">
    <name type="scientific">marine sediment metagenome</name>
    <dbReference type="NCBI Taxonomy" id="412755"/>
    <lineage>
        <taxon>unclassified sequences</taxon>
        <taxon>metagenomes</taxon>
        <taxon>ecological metagenomes</taxon>
    </lineage>
</organism>
<gene>
    <name evidence="1" type="ORF">S01H4_27877</name>
</gene>
<evidence type="ECO:0000313" key="1">
    <source>
        <dbReference type="EMBL" id="GAG80327.1"/>
    </source>
</evidence>
<dbReference type="AlphaFoldDB" id="X1BGK1"/>
<name>X1BGK1_9ZZZZ</name>
<accession>X1BGK1</accession>
<protein>
    <submittedName>
        <fullName evidence="1">Uncharacterized protein</fullName>
    </submittedName>
</protein>
<sequence length="46" mass="4965">MIGCPLFLGGLTPIAEKDNHWSSATMIKGCPLNERDIKPIAEKGNP</sequence>